<protein>
    <submittedName>
        <fullName evidence="1">Uncharacterized protein</fullName>
    </submittedName>
</protein>
<gene>
    <name evidence="1" type="ORF">S01H4_17127</name>
</gene>
<reference evidence="1" key="1">
    <citation type="journal article" date="2014" name="Front. Microbiol.">
        <title>High frequency of phylogenetically diverse reductive dehalogenase-homologous genes in deep subseafloor sedimentary metagenomes.</title>
        <authorList>
            <person name="Kawai M."/>
            <person name="Futagami T."/>
            <person name="Toyoda A."/>
            <person name="Takaki Y."/>
            <person name="Nishi S."/>
            <person name="Hori S."/>
            <person name="Arai W."/>
            <person name="Tsubouchi T."/>
            <person name="Morono Y."/>
            <person name="Uchiyama I."/>
            <person name="Ito T."/>
            <person name="Fujiyama A."/>
            <person name="Inagaki F."/>
            <person name="Takami H."/>
        </authorList>
    </citation>
    <scope>NUCLEOTIDE SEQUENCE</scope>
    <source>
        <strain evidence="1">Expedition CK06-06</strain>
    </source>
</reference>
<evidence type="ECO:0000313" key="1">
    <source>
        <dbReference type="EMBL" id="GAG59278.1"/>
    </source>
</evidence>
<accession>X0ZG21</accession>
<comment type="caution">
    <text evidence="1">The sequence shown here is derived from an EMBL/GenBank/DDBJ whole genome shotgun (WGS) entry which is preliminary data.</text>
</comment>
<sequence>MVNETAINISGEGGTWQPKWFMNIGNQHQVGIDIDDHCFVVLTKNIVGSWTPSDWIPPEVAIRLGELAQSESVL</sequence>
<proteinExistence type="predicted"/>
<dbReference type="AlphaFoldDB" id="X0ZG21"/>
<organism evidence="1">
    <name type="scientific">marine sediment metagenome</name>
    <dbReference type="NCBI Taxonomy" id="412755"/>
    <lineage>
        <taxon>unclassified sequences</taxon>
        <taxon>metagenomes</taxon>
        <taxon>ecological metagenomes</taxon>
    </lineage>
</organism>
<name>X0ZG21_9ZZZZ</name>
<dbReference type="EMBL" id="BART01007529">
    <property type="protein sequence ID" value="GAG59278.1"/>
    <property type="molecule type" value="Genomic_DNA"/>
</dbReference>